<reference evidence="1 2" key="1">
    <citation type="submission" date="2020-02" db="EMBL/GenBank/DDBJ databases">
        <title>A chromosome-scale genome assembly of the black bullhead catfish (Ameiurus melas).</title>
        <authorList>
            <person name="Wen M."/>
            <person name="Zham M."/>
            <person name="Cabau C."/>
            <person name="Klopp C."/>
            <person name="Donnadieu C."/>
            <person name="Roques C."/>
            <person name="Bouchez O."/>
            <person name="Lampietro C."/>
            <person name="Jouanno E."/>
            <person name="Herpin A."/>
            <person name="Louis A."/>
            <person name="Berthelot C."/>
            <person name="Parey E."/>
            <person name="Roest-Crollius H."/>
            <person name="Braasch I."/>
            <person name="Postlethwait J."/>
            <person name="Robinson-Rechavi M."/>
            <person name="Echchiki A."/>
            <person name="Begum T."/>
            <person name="Montfort J."/>
            <person name="Schartl M."/>
            <person name="Bobe J."/>
            <person name="Guiguen Y."/>
        </authorList>
    </citation>
    <scope>NUCLEOTIDE SEQUENCE [LARGE SCALE GENOMIC DNA]</scope>
    <source>
        <strain evidence="1">M_S1</strain>
        <tissue evidence="1">Blood</tissue>
    </source>
</reference>
<dbReference type="Proteomes" id="UP000593565">
    <property type="component" value="Unassembled WGS sequence"/>
</dbReference>
<dbReference type="AlphaFoldDB" id="A0A7J6BCB1"/>
<organism evidence="1 2">
    <name type="scientific">Ameiurus melas</name>
    <name type="common">Black bullhead</name>
    <name type="synonym">Silurus melas</name>
    <dbReference type="NCBI Taxonomy" id="219545"/>
    <lineage>
        <taxon>Eukaryota</taxon>
        <taxon>Metazoa</taxon>
        <taxon>Chordata</taxon>
        <taxon>Craniata</taxon>
        <taxon>Vertebrata</taxon>
        <taxon>Euteleostomi</taxon>
        <taxon>Actinopterygii</taxon>
        <taxon>Neopterygii</taxon>
        <taxon>Teleostei</taxon>
        <taxon>Ostariophysi</taxon>
        <taxon>Siluriformes</taxon>
        <taxon>Ictaluridae</taxon>
        <taxon>Ameiurus</taxon>
    </lineage>
</organism>
<comment type="caution">
    <text evidence="1">The sequence shown here is derived from an EMBL/GenBank/DDBJ whole genome shotgun (WGS) entry which is preliminary data.</text>
</comment>
<gene>
    <name evidence="1" type="ORF">AMELA_G00040660</name>
</gene>
<proteinExistence type="predicted"/>
<evidence type="ECO:0000313" key="1">
    <source>
        <dbReference type="EMBL" id="KAF4091731.1"/>
    </source>
</evidence>
<evidence type="ECO:0000313" key="2">
    <source>
        <dbReference type="Proteomes" id="UP000593565"/>
    </source>
</evidence>
<accession>A0A7J6BCB1</accession>
<name>A0A7J6BCB1_AMEME</name>
<keyword evidence="2" id="KW-1185">Reference proteome</keyword>
<sequence>MKQNVEGVELPERAACSEDVTGHVVCIPAVRRDRSLSSLLLPLCKDVLGLSPGITESVHSICSRKNTPSIVSTRHQVLSSCSKKQLNT</sequence>
<dbReference type="EMBL" id="JAAGNN010000003">
    <property type="protein sequence ID" value="KAF4091731.1"/>
    <property type="molecule type" value="Genomic_DNA"/>
</dbReference>
<protein>
    <submittedName>
        <fullName evidence="1">Uncharacterized protein</fullName>
    </submittedName>
</protein>